<keyword evidence="3" id="KW-1185">Reference proteome</keyword>
<dbReference type="InterPro" id="IPR000182">
    <property type="entry name" value="GNAT_dom"/>
</dbReference>
<accession>A0A286G068</accession>
<dbReference type="GO" id="GO:0016747">
    <property type="term" value="F:acyltransferase activity, transferring groups other than amino-acyl groups"/>
    <property type="evidence" value="ECO:0007669"/>
    <property type="project" value="InterPro"/>
</dbReference>
<protein>
    <submittedName>
        <fullName evidence="2">Ribosomal protein S18 acetylase RimI</fullName>
    </submittedName>
</protein>
<proteinExistence type="predicted"/>
<dbReference type="AlphaFoldDB" id="A0A286G068"/>
<keyword evidence="2" id="KW-0689">Ribosomal protein</keyword>
<dbReference type="EMBL" id="OCNH01000002">
    <property type="protein sequence ID" value="SOD88905.1"/>
    <property type="molecule type" value="Genomic_DNA"/>
</dbReference>
<organism evidence="2 3">
    <name type="scientific">Spirosoma fluviale</name>
    <dbReference type="NCBI Taxonomy" id="1597977"/>
    <lineage>
        <taxon>Bacteria</taxon>
        <taxon>Pseudomonadati</taxon>
        <taxon>Bacteroidota</taxon>
        <taxon>Cytophagia</taxon>
        <taxon>Cytophagales</taxon>
        <taxon>Cytophagaceae</taxon>
        <taxon>Spirosoma</taxon>
    </lineage>
</organism>
<dbReference type="GO" id="GO:0005840">
    <property type="term" value="C:ribosome"/>
    <property type="evidence" value="ECO:0007669"/>
    <property type="project" value="UniProtKB-KW"/>
</dbReference>
<gene>
    <name evidence="2" type="ORF">SAMN06269250_2883</name>
</gene>
<dbReference type="PANTHER" id="PTHR43138:SF1">
    <property type="entry name" value="N-ACETYLTRANSFERASE ACA1"/>
    <property type="match status" value="1"/>
</dbReference>
<dbReference type="InterPro" id="IPR016181">
    <property type="entry name" value="Acyl_CoA_acyltransferase"/>
</dbReference>
<dbReference type="SUPFAM" id="SSF55729">
    <property type="entry name" value="Acyl-CoA N-acyltransferases (Nat)"/>
    <property type="match status" value="1"/>
</dbReference>
<reference evidence="3" key="1">
    <citation type="submission" date="2017-09" db="EMBL/GenBank/DDBJ databases">
        <authorList>
            <person name="Varghese N."/>
            <person name="Submissions S."/>
        </authorList>
    </citation>
    <scope>NUCLEOTIDE SEQUENCE [LARGE SCALE GENOMIC DNA]</scope>
    <source>
        <strain evidence="3">DSM 29961</strain>
    </source>
</reference>
<dbReference type="Pfam" id="PF00583">
    <property type="entry name" value="Acetyltransf_1"/>
    <property type="match status" value="1"/>
</dbReference>
<dbReference type="CDD" id="cd04301">
    <property type="entry name" value="NAT_SF"/>
    <property type="match status" value="1"/>
</dbReference>
<dbReference type="OrthoDB" id="5319888at2"/>
<evidence type="ECO:0000313" key="3">
    <source>
        <dbReference type="Proteomes" id="UP000219452"/>
    </source>
</evidence>
<dbReference type="InterPro" id="IPR052742">
    <property type="entry name" value="Mito_N-acetyltransferase"/>
</dbReference>
<dbReference type="PANTHER" id="PTHR43138">
    <property type="entry name" value="ACETYLTRANSFERASE, GNAT FAMILY"/>
    <property type="match status" value="1"/>
</dbReference>
<keyword evidence="2" id="KW-0687">Ribonucleoprotein</keyword>
<dbReference type="Gene3D" id="3.40.630.30">
    <property type="match status" value="1"/>
</dbReference>
<evidence type="ECO:0000313" key="2">
    <source>
        <dbReference type="EMBL" id="SOD88905.1"/>
    </source>
</evidence>
<name>A0A286G068_9BACT</name>
<dbReference type="RefSeq" id="WP_097126490.1">
    <property type="nucleotide sequence ID" value="NZ_OCNH01000002.1"/>
</dbReference>
<evidence type="ECO:0000259" key="1">
    <source>
        <dbReference type="PROSITE" id="PS51186"/>
    </source>
</evidence>
<dbReference type="PROSITE" id="PS51186">
    <property type="entry name" value="GNAT"/>
    <property type="match status" value="1"/>
</dbReference>
<dbReference type="Proteomes" id="UP000219452">
    <property type="component" value="Unassembled WGS sequence"/>
</dbReference>
<sequence>MTEIRRATADDQEAIWQIIRTVIATGDTYCFAPDSSREKMLEYWCHADKHTYVATVEGKVAGTFIIKDNQIDLGSHIANASYMVSAGYEGQGIGKLMGECSIEEARGLGYRAMQFNIVVKSNERAVRLWQKLGFTIIGEIPDAFNHMQNGYTNAYIMYRKL</sequence>
<feature type="domain" description="N-acetyltransferase" evidence="1">
    <location>
        <begin position="2"/>
        <end position="161"/>
    </location>
</feature>